<dbReference type="InterPro" id="IPR036061">
    <property type="entry name" value="CheW-like_dom_sf"/>
</dbReference>
<dbReference type="Gene3D" id="2.40.50.180">
    <property type="entry name" value="CheA-289, Domain 4"/>
    <property type="match status" value="1"/>
</dbReference>
<evidence type="ECO:0000259" key="1">
    <source>
        <dbReference type="PROSITE" id="PS50851"/>
    </source>
</evidence>
<reference evidence="2 3" key="1">
    <citation type="journal article" date="2018" name="Int. J. Syst. Evol. Microbiol.">
        <title>Parvibium lacunae gen. nov., sp. nov., a new member of the family Alcaligenaceae isolated from a freshwater pond.</title>
        <authorList>
            <person name="Chen W.M."/>
            <person name="Xie P.B."/>
            <person name="Hsu M.Y."/>
            <person name="Sheu S.Y."/>
        </authorList>
    </citation>
    <scope>NUCLEOTIDE SEQUENCE [LARGE SCALE GENOMIC DNA]</scope>
    <source>
        <strain evidence="2 3">KMB9</strain>
    </source>
</reference>
<dbReference type="SMART" id="SM00260">
    <property type="entry name" value="CheW"/>
    <property type="match status" value="1"/>
</dbReference>
<organism evidence="2 3">
    <name type="scientific">Parvibium lacunae</name>
    <dbReference type="NCBI Taxonomy" id="1888893"/>
    <lineage>
        <taxon>Bacteria</taxon>
        <taxon>Pseudomonadati</taxon>
        <taxon>Pseudomonadota</taxon>
        <taxon>Betaproteobacteria</taxon>
        <taxon>Burkholderiales</taxon>
        <taxon>Alcaligenaceae</taxon>
        <taxon>Parvibium</taxon>
    </lineage>
</organism>
<evidence type="ECO:0000313" key="3">
    <source>
        <dbReference type="Proteomes" id="UP000252357"/>
    </source>
</evidence>
<dbReference type="Pfam" id="PF01584">
    <property type="entry name" value="CheW"/>
    <property type="match status" value="1"/>
</dbReference>
<sequence length="186" mass="20623">MVVDSGQNKALQRNRNALRQTRLREFQANLAERLRVAATTPQVNSRLGVLIGAQRYLLDLSESGEISSVPEPTPVPMTQPWFKGLFSARGSLYTMIDLAHFMGGDPTPLDKNSRVLALNDRLQCNAAILVTRMLGLRSVEKLTAITVAPAELPWLGNVYEDGDGNQWTELLLQQLIHDERFLAVAA</sequence>
<dbReference type="SUPFAM" id="SSF50341">
    <property type="entry name" value="CheW-like"/>
    <property type="match status" value="1"/>
</dbReference>
<name>A0A368L4L4_9BURK</name>
<dbReference type="PROSITE" id="PS50851">
    <property type="entry name" value="CHEW"/>
    <property type="match status" value="1"/>
</dbReference>
<dbReference type="InterPro" id="IPR002545">
    <property type="entry name" value="CheW-lke_dom"/>
</dbReference>
<dbReference type="AlphaFoldDB" id="A0A368L4L4"/>
<accession>A0A368L4L4</accession>
<dbReference type="GO" id="GO:0006935">
    <property type="term" value="P:chemotaxis"/>
    <property type="evidence" value="ECO:0007669"/>
    <property type="project" value="InterPro"/>
</dbReference>
<comment type="caution">
    <text evidence="2">The sequence shown here is derived from an EMBL/GenBank/DDBJ whole genome shotgun (WGS) entry which is preliminary data.</text>
</comment>
<dbReference type="GO" id="GO:0007165">
    <property type="term" value="P:signal transduction"/>
    <property type="evidence" value="ECO:0007669"/>
    <property type="project" value="InterPro"/>
</dbReference>
<dbReference type="OrthoDB" id="5298045at2"/>
<dbReference type="EMBL" id="QPGB01000002">
    <property type="protein sequence ID" value="RCS58526.1"/>
    <property type="molecule type" value="Genomic_DNA"/>
</dbReference>
<evidence type="ECO:0000313" key="2">
    <source>
        <dbReference type="EMBL" id="RCS58526.1"/>
    </source>
</evidence>
<gene>
    <name evidence="2" type="ORF">DU000_06890</name>
</gene>
<proteinExistence type="predicted"/>
<protein>
    <submittedName>
        <fullName evidence="2">Chemotaxis protein CheW</fullName>
    </submittedName>
</protein>
<dbReference type="Proteomes" id="UP000252357">
    <property type="component" value="Unassembled WGS sequence"/>
</dbReference>
<keyword evidence="3" id="KW-1185">Reference proteome</keyword>
<feature type="domain" description="CheW-like" evidence="1">
    <location>
        <begin position="43"/>
        <end position="181"/>
    </location>
</feature>
<dbReference type="RefSeq" id="WP_114402610.1">
    <property type="nucleotide sequence ID" value="NZ_QPGB01000002.1"/>
</dbReference>